<dbReference type="InterPro" id="IPR010321">
    <property type="entry name" value="DUF922"/>
</dbReference>
<accession>A0A1G2KUJ5</accession>
<comment type="caution">
    <text evidence="1">The sequence shown here is derived from an EMBL/GenBank/DDBJ whole genome shotgun (WGS) entry which is preliminary data.</text>
</comment>
<organism evidence="1 2">
    <name type="scientific">Candidatus Sungbacteria bacterium RIFCSPHIGHO2_02_FULL_51_29</name>
    <dbReference type="NCBI Taxonomy" id="1802273"/>
    <lineage>
        <taxon>Bacteria</taxon>
        <taxon>Candidatus Sungiibacteriota</taxon>
    </lineage>
</organism>
<protein>
    <recommendedName>
        <fullName evidence="3">DUF922 domain-containing protein</fullName>
    </recommendedName>
</protein>
<name>A0A1G2KUJ5_9BACT</name>
<sequence length="234" mass="25927">MKKLFIGILLFPLIIFAVGLVFVLAGKSFNFISSPKERPAAEENSGLVAEKGGAQTASTPAPKQILKPTIRYADTKYYNATGSNRNEIRASMTQAKKGTFLAGHDAATTAETHINFARRQLSDTCEAVMTQFNLIVTYTYPKWIPPQGVWPDVTAQWNSFIAALEVHEEGHAKIEVERASATLQELQRIPMQPTCEAFENIWQAKAGLLDQETKELQARYDRDTQSGKTQGASF</sequence>
<dbReference type="EMBL" id="MHQL01000020">
    <property type="protein sequence ID" value="OHA03130.1"/>
    <property type="molecule type" value="Genomic_DNA"/>
</dbReference>
<evidence type="ECO:0008006" key="3">
    <source>
        <dbReference type="Google" id="ProtNLM"/>
    </source>
</evidence>
<dbReference type="AlphaFoldDB" id="A0A1G2KUJ5"/>
<dbReference type="Pfam" id="PF06037">
    <property type="entry name" value="DUF922"/>
    <property type="match status" value="1"/>
</dbReference>
<reference evidence="1 2" key="1">
    <citation type="journal article" date="2016" name="Nat. Commun.">
        <title>Thousands of microbial genomes shed light on interconnected biogeochemical processes in an aquifer system.</title>
        <authorList>
            <person name="Anantharaman K."/>
            <person name="Brown C.T."/>
            <person name="Hug L.A."/>
            <person name="Sharon I."/>
            <person name="Castelle C.J."/>
            <person name="Probst A.J."/>
            <person name="Thomas B.C."/>
            <person name="Singh A."/>
            <person name="Wilkins M.J."/>
            <person name="Karaoz U."/>
            <person name="Brodie E.L."/>
            <person name="Williams K.H."/>
            <person name="Hubbard S.S."/>
            <person name="Banfield J.F."/>
        </authorList>
    </citation>
    <scope>NUCLEOTIDE SEQUENCE [LARGE SCALE GENOMIC DNA]</scope>
</reference>
<dbReference type="Proteomes" id="UP000177811">
    <property type="component" value="Unassembled WGS sequence"/>
</dbReference>
<evidence type="ECO:0000313" key="1">
    <source>
        <dbReference type="EMBL" id="OHA03130.1"/>
    </source>
</evidence>
<evidence type="ECO:0000313" key="2">
    <source>
        <dbReference type="Proteomes" id="UP000177811"/>
    </source>
</evidence>
<gene>
    <name evidence="1" type="ORF">A3C16_01635</name>
</gene>
<proteinExistence type="predicted"/>